<protein>
    <submittedName>
        <fullName evidence="2">Uncharacterized protein</fullName>
    </submittedName>
</protein>
<organism evidence="2 3">
    <name type="scientific">Neobacillus cucumis</name>
    <dbReference type="NCBI Taxonomy" id="1740721"/>
    <lineage>
        <taxon>Bacteria</taxon>
        <taxon>Bacillati</taxon>
        <taxon>Bacillota</taxon>
        <taxon>Bacilli</taxon>
        <taxon>Bacillales</taxon>
        <taxon>Bacillaceae</taxon>
        <taxon>Neobacillus</taxon>
    </lineage>
</organism>
<feature type="transmembrane region" description="Helical" evidence="1">
    <location>
        <begin position="128"/>
        <end position="147"/>
    </location>
</feature>
<sequence>MEFMKYKGEWYVWILFLILIFIVIWMPKKNLTWAGILVTLGVAGHLTWISDSIAGSIFDLFDLAKSNTTELSDAVLLSFVPACIAVIYVNFYSSSKRWIFAISFTLVSFILELGLVKVGYMKNKNWETWYGVPVYFITYKFFFPWFLKLITNKKLVKITS</sequence>
<dbReference type="EMBL" id="PGVE01000058">
    <property type="protein sequence ID" value="PLS03329.1"/>
    <property type="molecule type" value="Genomic_DNA"/>
</dbReference>
<keyword evidence="1" id="KW-1133">Transmembrane helix</keyword>
<dbReference type="RefSeq" id="WP_101648752.1">
    <property type="nucleotide sequence ID" value="NZ_PGVE01000058.1"/>
</dbReference>
<accession>A0A2N5HCT7</accession>
<name>A0A2N5HCT7_9BACI</name>
<evidence type="ECO:0000313" key="2">
    <source>
        <dbReference type="EMBL" id="PLS03329.1"/>
    </source>
</evidence>
<feature type="transmembrane region" description="Helical" evidence="1">
    <location>
        <begin position="98"/>
        <end position="116"/>
    </location>
</feature>
<keyword evidence="3" id="KW-1185">Reference proteome</keyword>
<evidence type="ECO:0000256" key="1">
    <source>
        <dbReference type="SAM" id="Phobius"/>
    </source>
</evidence>
<keyword evidence="1" id="KW-0812">Transmembrane</keyword>
<feature type="transmembrane region" description="Helical" evidence="1">
    <location>
        <begin position="73"/>
        <end position="92"/>
    </location>
</feature>
<feature type="transmembrane region" description="Helical" evidence="1">
    <location>
        <begin position="10"/>
        <end position="27"/>
    </location>
</feature>
<proteinExistence type="predicted"/>
<dbReference type="OrthoDB" id="2865290at2"/>
<feature type="transmembrane region" description="Helical" evidence="1">
    <location>
        <begin position="33"/>
        <end position="61"/>
    </location>
</feature>
<dbReference type="Proteomes" id="UP000234950">
    <property type="component" value="Unassembled WGS sequence"/>
</dbReference>
<evidence type="ECO:0000313" key="3">
    <source>
        <dbReference type="Proteomes" id="UP000234950"/>
    </source>
</evidence>
<dbReference type="AlphaFoldDB" id="A0A2N5HCT7"/>
<gene>
    <name evidence="2" type="ORF">CVD27_15250</name>
</gene>
<comment type="caution">
    <text evidence="2">The sequence shown here is derived from an EMBL/GenBank/DDBJ whole genome shotgun (WGS) entry which is preliminary data.</text>
</comment>
<keyword evidence="1" id="KW-0472">Membrane</keyword>
<reference evidence="2 3" key="1">
    <citation type="submission" date="2017-11" db="EMBL/GenBank/DDBJ databases">
        <title>Comparitive Functional Genomics of Dry Heat Resistant strains isolated from the Viking Spacecraft.</title>
        <authorList>
            <person name="Seuylemezian A."/>
            <person name="Cooper K."/>
            <person name="Vaishampayan P."/>
        </authorList>
    </citation>
    <scope>NUCLEOTIDE SEQUENCE [LARGE SCALE GENOMIC DNA]</scope>
    <source>
        <strain evidence="2 3">V32-6</strain>
    </source>
</reference>